<reference evidence="2 3" key="1">
    <citation type="submission" date="2020-05" db="EMBL/GenBank/DDBJ databases">
        <title>Aquirufa sp. strain 15G-AUS-rot a new Aquirufa species.</title>
        <authorList>
            <person name="Pitt A."/>
            <person name="Hahn M.W."/>
        </authorList>
    </citation>
    <scope>NUCLEOTIDE SEQUENCE [LARGE SCALE GENOMIC DNA]</scope>
    <source>
        <strain evidence="2 3">15G-AUS-rot</strain>
    </source>
</reference>
<feature type="transmembrane region" description="Helical" evidence="1">
    <location>
        <begin position="299"/>
        <end position="320"/>
    </location>
</feature>
<keyword evidence="1" id="KW-0472">Membrane</keyword>
<feature type="transmembrane region" description="Helical" evidence="1">
    <location>
        <begin position="231"/>
        <end position="255"/>
    </location>
</feature>
<dbReference type="KEGG" id="aqg:HRU87_05405"/>
<dbReference type="Proteomes" id="UP000501003">
    <property type="component" value="Chromosome"/>
</dbReference>
<accession>A0A7D4PZC3</accession>
<dbReference type="AlphaFoldDB" id="A0A7D4PZC3"/>
<feature type="transmembrane region" description="Helical" evidence="1">
    <location>
        <begin position="267"/>
        <end position="287"/>
    </location>
</feature>
<keyword evidence="1" id="KW-1133">Transmembrane helix</keyword>
<protein>
    <submittedName>
        <fullName evidence="2">DUF4436 family protein</fullName>
    </submittedName>
</protein>
<dbReference type="EMBL" id="CP054056">
    <property type="protein sequence ID" value="QKJ25605.1"/>
    <property type="molecule type" value="Genomic_DNA"/>
</dbReference>
<keyword evidence="3" id="KW-1185">Reference proteome</keyword>
<evidence type="ECO:0000313" key="2">
    <source>
        <dbReference type="EMBL" id="QKJ25605.1"/>
    </source>
</evidence>
<dbReference type="RefSeq" id="WP_173493902.1">
    <property type="nucleotide sequence ID" value="NZ_CP054056.1"/>
</dbReference>
<dbReference type="Pfam" id="PF14494">
    <property type="entry name" value="DUF4436"/>
    <property type="match status" value="1"/>
</dbReference>
<gene>
    <name evidence="2" type="ORF">HRU87_05405</name>
</gene>
<feature type="transmembrane region" description="Helical" evidence="1">
    <location>
        <begin position="12"/>
        <end position="32"/>
    </location>
</feature>
<keyword evidence="1" id="KW-0812">Transmembrane</keyword>
<organism evidence="2 3">
    <name type="scientific">Aquiluna borgnonia</name>
    <dbReference type="NCBI Taxonomy" id="2499157"/>
    <lineage>
        <taxon>Bacteria</taxon>
        <taxon>Bacillati</taxon>
        <taxon>Actinomycetota</taxon>
        <taxon>Actinomycetes</taxon>
        <taxon>Micrococcales</taxon>
        <taxon>Microbacteriaceae</taxon>
        <taxon>Luna cluster</taxon>
        <taxon>Luna-1 subcluster</taxon>
        <taxon>Aquiluna</taxon>
    </lineage>
</organism>
<sequence>MGVTRAEGKKARLVFVVGAIALALIFPLLALISDAYAPSGVQVNEQGIFGESSTDFEENSVAVYVQMLGFDPETERAELAFYPWPTDDLAKQFSSSVLTEKDIRLFVDSQDAELTEFSAGDQVGGVEVVADVLSTDFPDLASDSLYPFDQYVLDSYARVETRESELQEYSTIQTFDYFYTSPVPGFDVTYQRLAAFESAYPAESESSDPFRIAAERADGKISFYAFIERSFAVKAIAIFVYSFILIATLALVWVTSQMALGIRPPSMESLIWAAASMLGILELRALAPGDPRIGVLADLFIFFPSLILSLASVAGITYLWNTRKNFES</sequence>
<evidence type="ECO:0000313" key="3">
    <source>
        <dbReference type="Proteomes" id="UP000501003"/>
    </source>
</evidence>
<proteinExistence type="predicted"/>
<evidence type="ECO:0000256" key="1">
    <source>
        <dbReference type="SAM" id="Phobius"/>
    </source>
</evidence>
<dbReference type="InterPro" id="IPR027948">
    <property type="entry name" value="DUF4436"/>
</dbReference>
<name>A0A7D4PZC3_9MICO</name>